<organism evidence="4 5">
    <name type="scientific">Patellaria atrata CBS 101060</name>
    <dbReference type="NCBI Taxonomy" id="1346257"/>
    <lineage>
        <taxon>Eukaryota</taxon>
        <taxon>Fungi</taxon>
        <taxon>Dikarya</taxon>
        <taxon>Ascomycota</taxon>
        <taxon>Pezizomycotina</taxon>
        <taxon>Dothideomycetes</taxon>
        <taxon>Dothideomycetes incertae sedis</taxon>
        <taxon>Patellariales</taxon>
        <taxon>Patellariaceae</taxon>
        <taxon>Patellaria</taxon>
    </lineage>
</organism>
<dbReference type="AlphaFoldDB" id="A0A9P4VP65"/>
<sequence length="235" mass="25617">MSLVNLGNICSHLQNASKSRLGLTSIPLTKLHLALALGLQKEGFVSKVTLGGRAPPLPPSLREPISVSEGAEITPDKLQEEPWLAFAKPTAQDSGALLKKQIPQENPVSTQISKKILAKTQRTTPTKLTPQESLVSSQVSKEILNNPAHQRLWLGLKYWNNQPVLSAMSLVSKPTKRIWLNSDDLGRIARGRDAGYVKGLSSPGECLFISTDRGVMEVRHCVEKKIGGMVLCRVS</sequence>
<evidence type="ECO:0000256" key="2">
    <source>
        <dbReference type="ARBA" id="ARBA00022980"/>
    </source>
</evidence>
<dbReference type="Gene3D" id="3.30.1370.30">
    <property type="match status" value="1"/>
</dbReference>
<dbReference type="InterPro" id="IPR035987">
    <property type="entry name" value="Ribosomal_uS8_sf"/>
</dbReference>
<dbReference type="SUPFAM" id="SSF56047">
    <property type="entry name" value="Ribosomal protein S8"/>
    <property type="match status" value="2"/>
</dbReference>
<evidence type="ECO:0008006" key="6">
    <source>
        <dbReference type="Google" id="ProtNLM"/>
    </source>
</evidence>
<dbReference type="OrthoDB" id="409928at2759"/>
<name>A0A9P4VP65_9PEZI</name>
<comment type="similarity">
    <text evidence="1">Belongs to the universal ribosomal protein uS8 family.</text>
</comment>
<dbReference type="GO" id="GO:0005840">
    <property type="term" value="C:ribosome"/>
    <property type="evidence" value="ECO:0007669"/>
    <property type="project" value="UniProtKB-KW"/>
</dbReference>
<gene>
    <name evidence="4" type="ORF">M501DRAFT_1002884</name>
</gene>
<keyword evidence="3" id="KW-0687">Ribonucleoprotein</keyword>
<dbReference type="GO" id="GO:0006412">
    <property type="term" value="P:translation"/>
    <property type="evidence" value="ECO:0007669"/>
    <property type="project" value="InterPro"/>
</dbReference>
<dbReference type="EMBL" id="MU006093">
    <property type="protein sequence ID" value="KAF2840521.1"/>
    <property type="molecule type" value="Genomic_DNA"/>
</dbReference>
<proteinExistence type="inferred from homology"/>
<evidence type="ECO:0000313" key="4">
    <source>
        <dbReference type="EMBL" id="KAF2840521.1"/>
    </source>
</evidence>
<dbReference type="FunFam" id="3.30.1490.10:FF:000005">
    <property type="entry name" value="Mitochondrial 40S ribosomal protein S8"/>
    <property type="match status" value="1"/>
</dbReference>
<evidence type="ECO:0000256" key="1">
    <source>
        <dbReference type="ARBA" id="ARBA00006471"/>
    </source>
</evidence>
<protein>
    <recommendedName>
        <fullName evidence="6">Ribosomal protein S8</fullName>
    </recommendedName>
</protein>
<evidence type="ECO:0000256" key="3">
    <source>
        <dbReference type="ARBA" id="ARBA00023274"/>
    </source>
</evidence>
<keyword evidence="5" id="KW-1185">Reference proteome</keyword>
<evidence type="ECO:0000313" key="5">
    <source>
        <dbReference type="Proteomes" id="UP000799429"/>
    </source>
</evidence>
<dbReference type="PANTHER" id="PTHR11758">
    <property type="entry name" value="40S RIBOSOMAL PROTEIN S15A"/>
    <property type="match status" value="1"/>
</dbReference>
<dbReference type="Pfam" id="PF00410">
    <property type="entry name" value="Ribosomal_S8"/>
    <property type="match status" value="1"/>
</dbReference>
<comment type="caution">
    <text evidence="4">The sequence shown here is derived from an EMBL/GenBank/DDBJ whole genome shotgun (WGS) entry which is preliminary data.</text>
</comment>
<dbReference type="Gene3D" id="3.30.1490.10">
    <property type="match status" value="1"/>
</dbReference>
<reference evidence="4" key="1">
    <citation type="journal article" date="2020" name="Stud. Mycol.">
        <title>101 Dothideomycetes genomes: a test case for predicting lifestyles and emergence of pathogens.</title>
        <authorList>
            <person name="Haridas S."/>
            <person name="Albert R."/>
            <person name="Binder M."/>
            <person name="Bloem J."/>
            <person name="Labutti K."/>
            <person name="Salamov A."/>
            <person name="Andreopoulos B."/>
            <person name="Baker S."/>
            <person name="Barry K."/>
            <person name="Bills G."/>
            <person name="Bluhm B."/>
            <person name="Cannon C."/>
            <person name="Castanera R."/>
            <person name="Culley D."/>
            <person name="Daum C."/>
            <person name="Ezra D."/>
            <person name="Gonzalez J."/>
            <person name="Henrissat B."/>
            <person name="Kuo A."/>
            <person name="Liang C."/>
            <person name="Lipzen A."/>
            <person name="Lutzoni F."/>
            <person name="Magnuson J."/>
            <person name="Mondo S."/>
            <person name="Nolan M."/>
            <person name="Ohm R."/>
            <person name="Pangilinan J."/>
            <person name="Park H.-J."/>
            <person name="Ramirez L."/>
            <person name="Alfaro M."/>
            <person name="Sun H."/>
            <person name="Tritt A."/>
            <person name="Yoshinaga Y."/>
            <person name="Zwiers L.-H."/>
            <person name="Turgeon B."/>
            <person name="Goodwin S."/>
            <person name="Spatafora J."/>
            <person name="Crous P."/>
            <person name="Grigoriev I."/>
        </authorList>
    </citation>
    <scope>NUCLEOTIDE SEQUENCE</scope>
    <source>
        <strain evidence="4">CBS 101060</strain>
    </source>
</reference>
<accession>A0A9P4VP65</accession>
<dbReference type="GO" id="GO:0003735">
    <property type="term" value="F:structural constituent of ribosome"/>
    <property type="evidence" value="ECO:0007669"/>
    <property type="project" value="InterPro"/>
</dbReference>
<dbReference type="InterPro" id="IPR000630">
    <property type="entry name" value="Ribosomal_uS8"/>
</dbReference>
<dbReference type="Proteomes" id="UP000799429">
    <property type="component" value="Unassembled WGS sequence"/>
</dbReference>
<dbReference type="GO" id="GO:1990904">
    <property type="term" value="C:ribonucleoprotein complex"/>
    <property type="evidence" value="ECO:0007669"/>
    <property type="project" value="UniProtKB-KW"/>
</dbReference>
<keyword evidence="2" id="KW-0689">Ribosomal protein</keyword>